<feature type="compositionally biased region" description="Polar residues" evidence="1">
    <location>
        <begin position="374"/>
        <end position="399"/>
    </location>
</feature>
<dbReference type="Proteomes" id="UP000251842">
    <property type="component" value="Chromosome"/>
</dbReference>
<evidence type="ECO:0000313" key="2">
    <source>
        <dbReference type="EMBL" id="AXA84826.1"/>
    </source>
</evidence>
<proteinExistence type="predicted"/>
<dbReference type="EMBL" id="CP029556">
    <property type="protein sequence ID" value="AXA84826.1"/>
    <property type="molecule type" value="Genomic_DNA"/>
</dbReference>
<evidence type="ECO:0000256" key="1">
    <source>
        <dbReference type="SAM" id="MobiDB-lite"/>
    </source>
</evidence>
<organism evidence="2 3">
    <name type="scientific">Solilutibacter oculi</name>
    <dbReference type="NCBI Taxonomy" id="2698682"/>
    <lineage>
        <taxon>Bacteria</taxon>
        <taxon>Pseudomonadati</taxon>
        <taxon>Pseudomonadota</taxon>
        <taxon>Gammaproteobacteria</taxon>
        <taxon>Lysobacterales</taxon>
        <taxon>Lysobacteraceae</taxon>
        <taxon>Solilutibacter</taxon>
    </lineage>
</organism>
<evidence type="ECO:0000313" key="3">
    <source>
        <dbReference type="Proteomes" id="UP000251842"/>
    </source>
</evidence>
<name>A0A344J716_9GAMM</name>
<dbReference type="RefSeq" id="WP_112927039.1">
    <property type="nucleotide sequence ID" value="NZ_CP029556.1"/>
</dbReference>
<accession>A0A344J716</accession>
<gene>
    <name evidence="2" type="ORF">DCD74_09135</name>
</gene>
<feature type="compositionally biased region" description="Basic and acidic residues" evidence="1">
    <location>
        <begin position="359"/>
        <end position="369"/>
    </location>
</feature>
<evidence type="ECO:0008006" key="4">
    <source>
        <dbReference type="Google" id="ProtNLM"/>
    </source>
</evidence>
<feature type="compositionally biased region" description="Low complexity" evidence="1">
    <location>
        <begin position="408"/>
        <end position="429"/>
    </location>
</feature>
<dbReference type="KEGG" id="lue:DCD74_09135"/>
<keyword evidence="3" id="KW-1185">Reference proteome</keyword>
<sequence length="429" mass="44853">MKPAYIVISLGLVALLAGCKGDKTDNAAMPAGYEEVDAAFGIRTGGIVTKGGMSQAPVVEFRKGGSYALYPLVTDCHGQVERGSGTLFAKDGTIEDQLPAESGLSLASHPQYKAVVDRLCASVAEARALPDPFSPRQAIAMLYGDVDNNGEAAWPTHIDNEDVTLRVSSRASGEFNEGGVRKQYLVIGSRNPECEAHACGGGIVGMASFVFDKGKWQLESHEPQLAMAGQYGTAPPTEAITQLAGKGQPPLLLLDGACFGNGGYCETSGVLIARAGNRFQRAWEGSLSNDTSASPECESQGHCTRWDARFDFKPATGKTPAALVMKRTGEEWDEEAGGLFTIDETISYQLNAATGELLESSREGGRTPKEMPAASTTEGEATPTDPGTSETPAESSSMVNRARTYRSAADAAAEAADAAAQAAAAAAGR</sequence>
<feature type="region of interest" description="Disordered" evidence="1">
    <location>
        <begin position="357"/>
        <end position="429"/>
    </location>
</feature>
<protein>
    <recommendedName>
        <fullName evidence="4">Lipoprotein</fullName>
    </recommendedName>
</protein>
<dbReference type="PROSITE" id="PS51257">
    <property type="entry name" value="PROKAR_LIPOPROTEIN"/>
    <property type="match status" value="1"/>
</dbReference>
<dbReference type="AlphaFoldDB" id="A0A344J716"/>
<reference evidence="3" key="1">
    <citation type="submission" date="2018-05" db="EMBL/GenBank/DDBJ databases">
        <title>Luteimonas pekinense sp. nov., isolated from human Meibomian gland secretions, Beijing, China.</title>
        <authorList>
            <person name="Wen T."/>
            <person name="Bai H."/>
            <person name="Lv H."/>
        </authorList>
    </citation>
    <scope>NUCLEOTIDE SEQUENCE [LARGE SCALE GENOMIC DNA]</scope>
    <source>
        <strain evidence="3">83-4</strain>
    </source>
</reference>